<feature type="transmembrane region" description="Helical" evidence="1">
    <location>
        <begin position="208"/>
        <end position="230"/>
    </location>
</feature>
<protein>
    <submittedName>
        <fullName evidence="2">Uncharacterized protein</fullName>
    </submittedName>
</protein>
<dbReference type="InterPro" id="IPR047928">
    <property type="entry name" value="Perm_prefix_1"/>
</dbReference>
<reference evidence="2 3" key="1">
    <citation type="submission" date="2018-07" db="EMBL/GenBank/DDBJ databases">
        <title>Brachybacteriurn paraconglorneratum KCTC 9916.</title>
        <authorList>
            <person name="Li Y."/>
        </authorList>
    </citation>
    <scope>NUCLEOTIDE SEQUENCE [LARGE SCALE GENOMIC DNA]</scope>
    <source>
        <strain evidence="2 3">KCTC 9916</strain>
    </source>
</reference>
<keyword evidence="1" id="KW-1133">Transmembrane helix</keyword>
<comment type="caution">
    <text evidence="2">The sequence shown here is derived from an EMBL/GenBank/DDBJ whole genome shotgun (WGS) entry which is preliminary data.</text>
</comment>
<feature type="transmembrane region" description="Helical" evidence="1">
    <location>
        <begin position="288"/>
        <end position="309"/>
    </location>
</feature>
<dbReference type="EMBL" id="QOCI01000020">
    <property type="protein sequence ID" value="RRR17012.1"/>
    <property type="molecule type" value="Genomic_DNA"/>
</dbReference>
<feature type="transmembrane region" description="Helical" evidence="1">
    <location>
        <begin position="122"/>
        <end position="143"/>
    </location>
</feature>
<gene>
    <name evidence="2" type="ORF">DS079_16490</name>
</gene>
<dbReference type="RefSeq" id="WP_126988854.1">
    <property type="nucleotide sequence ID" value="NZ_JALXWX010000088.1"/>
</dbReference>
<feature type="transmembrane region" description="Helical" evidence="1">
    <location>
        <begin position="242"/>
        <end position="261"/>
    </location>
</feature>
<name>A0A3R8QKX4_9MICO</name>
<feature type="transmembrane region" description="Helical" evidence="1">
    <location>
        <begin position="87"/>
        <end position="110"/>
    </location>
</feature>
<proteinExistence type="predicted"/>
<feature type="transmembrane region" description="Helical" evidence="1">
    <location>
        <begin position="170"/>
        <end position="188"/>
    </location>
</feature>
<organism evidence="2 3">
    <name type="scientific">Brachybacterium paraconglomeratum</name>
    <dbReference type="NCBI Taxonomy" id="173362"/>
    <lineage>
        <taxon>Bacteria</taxon>
        <taxon>Bacillati</taxon>
        <taxon>Actinomycetota</taxon>
        <taxon>Actinomycetes</taxon>
        <taxon>Micrococcales</taxon>
        <taxon>Dermabacteraceae</taxon>
        <taxon>Brachybacterium</taxon>
    </lineage>
</organism>
<accession>A0A3R8QKX4</accession>
<dbReference type="NCBIfam" id="NF038403">
    <property type="entry name" value="perm_prefix_1"/>
    <property type="match status" value="1"/>
</dbReference>
<keyword evidence="1" id="KW-0472">Membrane</keyword>
<sequence length="317" mass="34063">MSATLTERYISATIRSLPAESQEDVRAELAASIADAVEARTEQGEDPEAAEREVLTGLGDPAVLAAGYADRPLHLLGPRYYLTWRRLLILLLWIVPACAFVGVGLSQALIGADGGTIIGQAISTALTAAVHVAFWTTLVFVILERTGADTAETWSVEDLPEPKESGTGRADLIASLVFLGLVLAALGWDRLIGLVRVEGDWLPVLHPGLWPLWTLLLVAIVLAEMVHAIVLHARGRWSTGLAVANTVLALLFAGWALALFANDLLLSPELLQLARTAGDIDAQSMHTLGVILVVSILAVAAWDVVDGWLKTLRDRRR</sequence>
<keyword evidence="1" id="KW-0812">Transmembrane</keyword>
<keyword evidence="3" id="KW-1185">Reference proteome</keyword>
<evidence type="ECO:0000313" key="2">
    <source>
        <dbReference type="EMBL" id="RRR17012.1"/>
    </source>
</evidence>
<dbReference type="AlphaFoldDB" id="A0A3R8QKX4"/>
<dbReference type="GeneID" id="78122615"/>
<dbReference type="Proteomes" id="UP000274327">
    <property type="component" value="Unassembled WGS sequence"/>
</dbReference>
<evidence type="ECO:0000256" key="1">
    <source>
        <dbReference type="SAM" id="Phobius"/>
    </source>
</evidence>
<evidence type="ECO:0000313" key="3">
    <source>
        <dbReference type="Proteomes" id="UP000274327"/>
    </source>
</evidence>